<sequence length="296" mass="32535">MKHVFIFAAVVLTCAPCAVAAQAAPTATLGDAYLGSWESNDLDEIRNWNDGACAAILTTRRKYAVERRPGSGALSILYMNQTWGHIVHNAGMQCKLDGQAEPGSVFLRIRSWQGDPRILADASLAFDGYYSGCHPIGCEADPQIFKGDFHARLSIDGAHLIDTGDGQTVAWRTRYWSVANLADAKRDALRAVNEVIGHLGADEPDTFIQDYLPRLPRNGSPLATIRQLRRLTRHIVSRDPIDQIIIDQAKRPEGYGPVEMILSLANAKLDNGASALETTLLTREDGAWKLHSYQLN</sequence>
<proteinExistence type="predicted"/>
<accession>A0A7W7JX58</accession>
<reference evidence="2 3" key="1">
    <citation type="submission" date="2020-08" db="EMBL/GenBank/DDBJ databases">
        <title>Functional genomics of gut bacteria from endangered species of beetles.</title>
        <authorList>
            <person name="Carlos-Shanley C."/>
        </authorList>
    </citation>
    <scope>NUCLEOTIDE SEQUENCE [LARGE SCALE GENOMIC DNA]</scope>
    <source>
        <strain evidence="2 3">S00224</strain>
    </source>
</reference>
<dbReference type="AlphaFoldDB" id="A0A7W7JX58"/>
<protein>
    <recommendedName>
        <fullName evidence="4">DUF4440 domain-containing protein</fullName>
    </recommendedName>
</protein>
<keyword evidence="1" id="KW-0732">Signal</keyword>
<dbReference type="RefSeq" id="WP_184160790.1">
    <property type="nucleotide sequence ID" value="NZ_JACHLN010000001.1"/>
</dbReference>
<gene>
    <name evidence="2" type="ORF">HNP52_000032</name>
</gene>
<feature type="chain" id="PRO_5030691946" description="DUF4440 domain-containing protein" evidence="1">
    <location>
        <begin position="24"/>
        <end position="296"/>
    </location>
</feature>
<evidence type="ECO:0000256" key="1">
    <source>
        <dbReference type="SAM" id="SignalP"/>
    </source>
</evidence>
<dbReference type="Proteomes" id="UP000575241">
    <property type="component" value="Unassembled WGS sequence"/>
</dbReference>
<comment type="caution">
    <text evidence="2">The sequence shown here is derived from an EMBL/GenBank/DDBJ whole genome shotgun (WGS) entry which is preliminary data.</text>
</comment>
<evidence type="ECO:0000313" key="3">
    <source>
        <dbReference type="Proteomes" id="UP000575241"/>
    </source>
</evidence>
<name>A0A7W7JX58_9SPHN</name>
<evidence type="ECO:0008006" key="4">
    <source>
        <dbReference type="Google" id="ProtNLM"/>
    </source>
</evidence>
<keyword evidence="3" id="KW-1185">Reference proteome</keyword>
<feature type="signal peptide" evidence="1">
    <location>
        <begin position="1"/>
        <end position="23"/>
    </location>
</feature>
<dbReference type="EMBL" id="JACHLN010000001">
    <property type="protein sequence ID" value="MBB4836981.1"/>
    <property type="molecule type" value="Genomic_DNA"/>
</dbReference>
<organism evidence="2 3">
    <name type="scientific">Sphingomonas kyeonggiensis</name>
    <dbReference type="NCBI Taxonomy" id="1268553"/>
    <lineage>
        <taxon>Bacteria</taxon>
        <taxon>Pseudomonadati</taxon>
        <taxon>Pseudomonadota</taxon>
        <taxon>Alphaproteobacteria</taxon>
        <taxon>Sphingomonadales</taxon>
        <taxon>Sphingomonadaceae</taxon>
        <taxon>Sphingomonas</taxon>
    </lineage>
</organism>
<evidence type="ECO:0000313" key="2">
    <source>
        <dbReference type="EMBL" id="MBB4836981.1"/>
    </source>
</evidence>